<dbReference type="PANTHER" id="PTHR47957">
    <property type="entry name" value="ATP-DEPENDENT HELICASE HRQ1"/>
    <property type="match status" value="1"/>
</dbReference>
<reference evidence="5" key="1">
    <citation type="journal article" date="2020" name="mSystems">
        <title>Genome- and Community-Level Interaction Insights into Carbon Utilization and Element Cycling Functions of Hydrothermarchaeota in Hydrothermal Sediment.</title>
        <authorList>
            <person name="Zhou Z."/>
            <person name="Liu Y."/>
            <person name="Xu W."/>
            <person name="Pan J."/>
            <person name="Luo Z.H."/>
            <person name="Li M."/>
        </authorList>
    </citation>
    <scope>NUCLEOTIDE SEQUENCE [LARGE SCALE GENOMIC DNA]</scope>
    <source>
        <strain evidence="5">HyVt-460</strain>
    </source>
</reference>
<dbReference type="GO" id="GO:0006289">
    <property type="term" value="P:nucleotide-excision repair"/>
    <property type="evidence" value="ECO:0007669"/>
    <property type="project" value="TreeGrafter"/>
</dbReference>
<keyword evidence="1" id="KW-0547">Nucleotide-binding</keyword>
<keyword evidence="5" id="KW-0378">Hydrolase</keyword>
<dbReference type="SMART" id="SM00487">
    <property type="entry name" value="DEXDc"/>
    <property type="match status" value="1"/>
</dbReference>
<dbReference type="PANTHER" id="PTHR47957:SF3">
    <property type="entry name" value="ATP-DEPENDENT HELICASE HRQ1"/>
    <property type="match status" value="1"/>
</dbReference>
<dbReference type="SMART" id="SM00490">
    <property type="entry name" value="HELICc"/>
    <property type="match status" value="1"/>
</dbReference>
<dbReference type="EMBL" id="DRLI01000174">
    <property type="protein sequence ID" value="HHM02282.1"/>
    <property type="molecule type" value="Genomic_DNA"/>
</dbReference>
<evidence type="ECO:0000256" key="1">
    <source>
        <dbReference type="ARBA" id="ARBA00022741"/>
    </source>
</evidence>
<feature type="domain" description="Helicase ATP-binding" evidence="3">
    <location>
        <begin position="64"/>
        <end position="244"/>
    </location>
</feature>
<dbReference type="InterPro" id="IPR018973">
    <property type="entry name" value="MZB"/>
</dbReference>
<dbReference type="InterPro" id="IPR014001">
    <property type="entry name" value="Helicase_ATP-bd"/>
</dbReference>
<dbReference type="GO" id="GO:0005524">
    <property type="term" value="F:ATP binding"/>
    <property type="evidence" value="ECO:0007669"/>
    <property type="project" value="UniProtKB-KW"/>
</dbReference>
<keyword evidence="5" id="KW-0347">Helicase</keyword>
<gene>
    <name evidence="5" type="ORF">ENJ15_04660</name>
</gene>
<dbReference type="CDD" id="cd17923">
    <property type="entry name" value="DEXHc_Hrq1-like"/>
    <property type="match status" value="1"/>
</dbReference>
<dbReference type="PROSITE" id="PS51194">
    <property type="entry name" value="HELICASE_CTER"/>
    <property type="match status" value="1"/>
</dbReference>
<dbReference type="InterPro" id="IPR001650">
    <property type="entry name" value="Helicase_C-like"/>
</dbReference>
<dbReference type="Proteomes" id="UP000885771">
    <property type="component" value="Unassembled WGS sequence"/>
</dbReference>
<accession>A0A7V5RPW2</accession>
<name>A0A7V5RPW2_CALAY</name>
<dbReference type="InterPro" id="IPR055227">
    <property type="entry name" value="HRQ1_WHD"/>
</dbReference>
<dbReference type="GO" id="GO:0036297">
    <property type="term" value="P:interstrand cross-link repair"/>
    <property type="evidence" value="ECO:0007669"/>
    <property type="project" value="TreeGrafter"/>
</dbReference>
<protein>
    <submittedName>
        <fullName evidence="5">DEAD/DEAH box helicase</fullName>
    </submittedName>
</protein>
<comment type="caution">
    <text evidence="5">The sequence shown here is derived from an EMBL/GenBank/DDBJ whole genome shotgun (WGS) entry which is preliminary data.</text>
</comment>
<dbReference type="PROSITE" id="PS51192">
    <property type="entry name" value="HELICASE_ATP_BIND_1"/>
    <property type="match status" value="1"/>
</dbReference>
<dbReference type="GO" id="GO:0003676">
    <property type="term" value="F:nucleic acid binding"/>
    <property type="evidence" value="ECO:0007669"/>
    <property type="project" value="InterPro"/>
</dbReference>
<dbReference type="Pfam" id="PF00270">
    <property type="entry name" value="DEAD"/>
    <property type="match status" value="1"/>
</dbReference>
<organism evidence="5">
    <name type="scientific">Caldithrix abyssi</name>
    <dbReference type="NCBI Taxonomy" id="187145"/>
    <lineage>
        <taxon>Bacteria</taxon>
        <taxon>Pseudomonadati</taxon>
        <taxon>Calditrichota</taxon>
        <taxon>Calditrichia</taxon>
        <taxon>Calditrichales</taxon>
        <taxon>Calditrichaceae</taxon>
        <taxon>Caldithrix</taxon>
    </lineage>
</organism>
<proteinExistence type="predicted"/>
<dbReference type="Pfam" id="PF22982">
    <property type="entry name" value="WHD_HRQ1"/>
    <property type="match status" value="1"/>
</dbReference>
<dbReference type="InterPro" id="IPR011545">
    <property type="entry name" value="DEAD/DEAH_box_helicase_dom"/>
</dbReference>
<dbReference type="CDD" id="cd18797">
    <property type="entry name" value="SF2_C_Hrq"/>
    <property type="match status" value="1"/>
</dbReference>
<evidence type="ECO:0000259" key="4">
    <source>
        <dbReference type="PROSITE" id="PS51194"/>
    </source>
</evidence>
<dbReference type="Pfam" id="PF00271">
    <property type="entry name" value="Helicase_C"/>
    <property type="match status" value="1"/>
</dbReference>
<evidence type="ECO:0000256" key="2">
    <source>
        <dbReference type="ARBA" id="ARBA00022840"/>
    </source>
</evidence>
<dbReference type="InterPro" id="IPR027417">
    <property type="entry name" value="P-loop_NTPase"/>
</dbReference>
<dbReference type="Gene3D" id="3.40.50.300">
    <property type="entry name" value="P-loop containing nucleotide triphosphate hydrolases"/>
    <property type="match status" value="2"/>
</dbReference>
<sequence length="758" mass="84985">MNLDQLIDYLANDNGFRQRLSKWVTLPAKAARYAPFPNGLHPGMIASLKKKGIRQLFTDQASAFEAVSRGENVVVVTPTASGKTLAYNLPVFNQLMNDPETRALYLFPTKALSQDQLKEIEDLNGRLRLGAKAYTFDGDTPADIRRTIRTAGNLVVTNPDMLHQGILPHHTLWIKLFENLKYIIIDEVHMYRGVFGSHVANLMTRLKRLCAFYGSSPQFILSSATIDNPGELAETITGEKVRLIDDNGAPSGEKHFLMYNPPVVNAELGLRRGVVNEVKSICRKIVPTGAQIIIFARSRMRVELLVTYLQDIAAELGLGRDQIRGYRGGFLPRERREIEQGIKKGAIRLVVSTNALELGIDIGQLDVAILAGYPGSIASAWQQSGRAGRRNKTSLTIMVASSAPLDQYLMEKPAFFFGKNPETAYVDRENLPIVMSHLKCAAFELPFREDEQFIPHATAHLLDFLASERILRKAEGHYYWMSDIYPADEVGLRNSTQENVVIVDTTRQNKVIGEMDMFGAQEMLHSEAVYIHNGLPYYVDKLEWEELKAYVHRIDADHYTDAITKVDIKVLDVAEEKSRGRYAKMLTEVAVTRAVTGYKKIKFKTHENIGFGRVYLPELEMQTTALMLRFPMEMLKENGFKESETGEGLKSIAYALRHLAPLFIICDISDIAIFSVVRDPFAREPVIYIYDKYQGGIGLSKKLYAREELLLAAAQEHISSCPCKQGCPACIGPSLEHGEDAKLLALKILNSLELKAQV</sequence>
<dbReference type="GO" id="GO:0043138">
    <property type="term" value="F:3'-5' DNA helicase activity"/>
    <property type="evidence" value="ECO:0007669"/>
    <property type="project" value="TreeGrafter"/>
</dbReference>
<dbReference type="AlphaFoldDB" id="A0A7V5RPW2"/>
<dbReference type="SUPFAM" id="SSF52540">
    <property type="entry name" value="P-loop containing nucleoside triphosphate hydrolases"/>
    <property type="match status" value="1"/>
</dbReference>
<dbReference type="Pfam" id="PF09369">
    <property type="entry name" value="MZB"/>
    <property type="match status" value="1"/>
</dbReference>
<keyword evidence="2" id="KW-0067">ATP-binding</keyword>
<evidence type="ECO:0000313" key="5">
    <source>
        <dbReference type="EMBL" id="HHM02282.1"/>
    </source>
</evidence>
<feature type="domain" description="Helicase C-terminal" evidence="4">
    <location>
        <begin position="277"/>
        <end position="439"/>
    </location>
</feature>
<evidence type="ECO:0000259" key="3">
    <source>
        <dbReference type="PROSITE" id="PS51192"/>
    </source>
</evidence>